<evidence type="ECO:0000256" key="8">
    <source>
        <dbReference type="ARBA" id="ARBA00022917"/>
    </source>
</evidence>
<evidence type="ECO:0000256" key="9">
    <source>
        <dbReference type="ARBA" id="ARBA00023146"/>
    </source>
</evidence>
<dbReference type="Gene3D" id="3.40.50.620">
    <property type="entry name" value="HUPs"/>
    <property type="match status" value="1"/>
</dbReference>
<comment type="subcellular location">
    <subcellularLocation>
        <location evidence="1">Cytoplasm</location>
    </subcellularLocation>
</comment>
<evidence type="ECO:0000256" key="12">
    <source>
        <dbReference type="RuleBase" id="RU363039"/>
    </source>
</evidence>
<dbReference type="InterPro" id="IPR023458">
    <property type="entry name" value="Met-tRNA_ligase_1"/>
</dbReference>
<dbReference type="GO" id="GO:0005524">
    <property type="term" value="F:ATP binding"/>
    <property type="evidence" value="ECO:0007669"/>
    <property type="project" value="UniProtKB-KW"/>
</dbReference>
<evidence type="ECO:0000256" key="2">
    <source>
        <dbReference type="ARBA" id="ARBA00005594"/>
    </source>
</evidence>
<evidence type="ECO:0000256" key="10">
    <source>
        <dbReference type="ARBA" id="ARBA00030904"/>
    </source>
</evidence>
<dbReference type="Proteomes" id="UP000001056">
    <property type="component" value="Unassembled WGS sequence"/>
</dbReference>
<dbReference type="GeneID" id="4395545"/>
<dbReference type="AlphaFoldDB" id="Q2GR29"/>
<dbReference type="InterPro" id="IPR029038">
    <property type="entry name" value="MetRS_Zn"/>
</dbReference>
<dbReference type="OrthoDB" id="5844513at2759"/>
<dbReference type="EMBL" id="CH408034">
    <property type="protein sequence ID" value="EAQ85561.1"/>
    <property type="molecule type" value="Genomic_DNA"/>
</dbReference>
<dbReference type="NCBIfam" id="TIGR00398">
    <property type="entry name" value="metG"/>
    <property type="match status" value="1"/>
</dbReference>
<evidence type="ECO:0000313" key="16">
    <source>
        <dbReference type="Proteomes" id="UP000001056"/>
    </source>
</evidence>
<dbReference type="PANTHER" id="PTHR45765">
    <property type="entry name" value="METHIONINE--TRNA LIGASE"/>
    <property type="match status" value="1"/>
</dbReference>
<dbReference type="Gene3D" id="1.10.730.10">
    <property type="entry name" value="Isoleucyl-tRNA Synthetase, Domain 1"/>
    <property type="match status" value="1"/>
</dbReference>
<dbReference type="VEuPathDB" id="FungiDB:CHGG_09575"/>
<dbReference type="PRINTS" id="PR01041">
    <property type="entry name" value="TRNASYNTHMET"/>
</dbReference>
<evidence type="ECO:0000259" key="13">
    <source>
        <dbReference type="Pfam" id="PF09334"/>
    </source>
</evidence>
<dbReference type="SUPFAM" id="SSF52374">
    <property type="entry name" value="Nucleotidylyl transferase"/>
    <property type="match status" value="1"/>
</dbReference>
<evidence type="ECO:0000256" key="11">
    <source>
        <dbReference type="ARBA" id="ARBA00047364"/>
    </source>
</evidence>
<dbReference type="InterPro" id="IPR033911">
    <property type="entry name" value="MetRS_core"/>
</dbReference>
<dbReference type="EC" id="6.1.1.10" evidence="3"/>
<feature type="domain" description="Methionyl-tRNA synthetase anticodon-binding" evidence="14">
    <location>
        <begin position="484"/>
        <end position="566"/>
    </location>
</feature>
<dbReference type="Pfam" id="PF19303">
    <property type="entry name" value="Anticodon_3"/>
    <property type="match status" value="1"/>
</dbReference>
<dbReference type="InterPro" id="IPR009080">
    <property type="entry name" value="tRNAsynth_Ia_anticodon-bd"/>
</dbReference>
<dbReference type="GO" id="GO:0017101">
    <property type="term" value="C:aminoacyl-tRNA synthetase multienzyme complex"/>
    <property type="evidence" value="ECO:0007669"/>
    <property type="project" value="TreeGrafter"/>
</dbReference>
<dbReference type="PANTHER" id="PTHR45765:SF1">
    <property type="entry name" value="METHIONINE--TRNA LIGASE, CYTOPLASMIC"/>
    <property type="match status" value="1"/>
</dbReference>
<protein>
    <recommendedName>
        <fullName evidence="3">methionine--tRNA ligase</fullName>
        <ecNumber evidence="3">6.1.1.10</ecNumber>
    </recommendedName>
    <alternativeName>
        <fullName evidence="10">Methionyl-tRNA synthetase</fullName>
    </alternativeName>
</protein>
<feature type="domain" description="Methionyl/Leucyl tRNA synthetase" evidence="13">
    <location>
        <begin position="17"/>
        <end position="418"/>
    </location>
</feature>
<dbReference type="FunFam" id="2.20.28.20:FF:000001">
    <property type="entry name" value="Methionine--tRNA ligase"/>
    <property type="match status" value="1"/>
</dbReference>
<dbReference type="GO" id="GO:0005829">
    <property type="term" value="C:cytosol"/>
    <property type="evidence" value="ECO:0007669"/>
    <property type="project" value="TreeGrafter"/>
</dbReference>
<comment type="catalytic activity">
    <reaction evidence="11">
        <text>tRNA(Met) + L-methionine + ATP = L-methionyl-tRNA(Met) + AMP + diphosphate</text>
        <dbReference type="Rhea" id="RHEA:13481"/>
        <dbReference type="Rhea" id="RHEA-COMP:9667"/>
        <dbReference type="Rhea" id="RHEA-COMP:9698"/>
        <dbReference type="ChEBI" id="CHEBI:30616"/>
        <dbReference type="ChEBI" id="CHEBI:33019"/>
        <dbReference type="ChEBI" id="CHEBI:57844"/>
        <dbReference type="ChEBI" id="CHEBI:78442"/>
        <dbReference type="ChEBI" id="CHEBI:78530"/>
        <dbReference type="ChEBI" id="CHEBI:456215"/>
        <dbReference type="EC" id="6.1.1.10"/>
    </reaction>
</comment>
<evidence type="ECO:0000259" key="14">
    <source>
        <dbReference type="Pfam" id="PF19303"/>
    </source>
</evidence>
<dbReference type="OMA" id="YMRMAGH"/>
<evidence type="ECO:0000313" key="15">
    <source>
        <dbReference type="EMBL" id="EAQ85561.1"/>
    </source>
</evidence>
<dbReference type="GO" id="GO:0006431">
    <property type="term" value="P:methionyl-tRNA aminoacylation"/>
    <property type="evidence" value="ECO:0007669"/>
    <property type="project" value="InterPro"/>
</dbReference>
<dbReference type="SUPFAM" id="SSF47323">
    <property type="entry name" value="Anticodon-binding domain of a subclass of class I aminoacyl-tRNA synthetases"/>
    <property type="match status" value="1"/>
</dbReference>
<dbReference type="eggNOG" id="KOG1247">
    <property type="taxonomic scope" value="Eukaryota"/>
</dbReference>
<sequence>MAPDAPIILPQSGVRNVLVTSALPYVNNVPHLGNIIGSVLSADVFARYCRGRGINTLYVGGEQRPSFRQVRADLSGTDEYGTSTETRAQKEKCSPRELCDKFHAVHAQVYKWFNISFDVFGRTTTQQHTDITHHIFHKLEKHGFLEERPTPQPYCNTHGSFLADRLIEGQCPLCKFPDARGDQCDGCSQLLEPINLVGPRCKLDGTMPVTHETRHVFFKLDKLQPQVESMLHNVEKRWPTNARSATATWLKQGLKPFTITRDIRWGVPVPGYDKVFYSWFDACIGYVSITACYTDQWERWWRNPDVQLYQFIGKDNVVFHSVVFPATQIGTGDVWTKVHHLSTTDFLTYEGGKFSKSRGVGVFGDSVQQTDVPPDVWRFYLLSCRPETGDTEFRWEGLIEVNNNLLFNGVGGFVSRVLRLVVDEYSSVVPRWSEDYGFVKVTNDLLNRYIKEMDGVELRAGLLTALEISRCGDTLLSGDLHTQERASVVGLTVNLVHLLASLLAPYMPDTAAAINTQLQAAPLPLPKCWCADSIKMGHRVAASENMFFWIDPPRAEEWRKEFGGGEDMCR</sequence>
<proteinExistence type="inferred from homology"/>
<dbReference type="HOGENOM" id="CLU_009710_1_2_1"/>
<keyword evidence="9 12" id="KW-0030">Aminoacyl-tRNA synthetase</keyword>
<evidence type="ECO:0000256" key="4">
    <source>
        <dbReference type="ARBA" id="ARBA00022490"/>
    </source>
</evidence>
<dbReference type="InterPro" id="IPR014729">
    <property type="entry name" value="Rossmann-like_a/b/a_fold"/>
</dbReference>
<gene>
    <name evidence="15" type="ORF">CHGG_09575</name>
</gene>
<reference evidence="16" key="1">
    <citation type="journal article" date="2015" name="Genome Announc.">
        <title>Draft genome sequence of the cellulolytic fungus Chaetomium globosum.</title>
        <authorList>
            <person name="Cuomo C.A."/>
            <person name="Untereiner W.A."/>
            <person name="Ma L.-J."/>
            <person name="Grabherr M."/>
            <person name="Birren B.W."/>
        </authorList>
    </citation>
    <scope>NUCLEOTIDE SEQUENCE [LARGE SCALE GENOMIC DNA]</scope>
    <source>
        <strain evidence="16">ATCC 6205 / CBS 148.51 / DSM 1962 / NBRC 6347 / NRRL 1970</strain>
    </source>
</reference>
<evidence type="ECO:0000256" key="6">
    <source>
        <dbReference type="ARBA" id="ARBA00022741"/>
    </source>
</evidence>
<accession>Q2GR29</accession>
<dbReference type="Gene3D" id="2.20.28.20">
    <property type="entry name" value="Methionyl-tRNA synthetase, Zn-domain"/>
    <property type="match status" value="1"/>
</dbReference>
<dbReference type="CDD" id="cd00814">
    <property type="entry name" value="MetRS_core"/>
    <property type="match status" value="1"/>
</dbReference>
<dbReference type="STRING" id="306901.Q2GR29"/>
<organism evidence="15 16">
    <name type="scientific">Chaetomium globosum (strain ATCC 6205 / CBS 148.51 / DSM 1962 / NBRC 6347 / NRRL 1970)</name>
    <name type="common">Soil fungus</name>
    <dbReference type="NCBI Taxonomy" id="306901"/>
    <lineage>
        <taxon>Eukaryota</taxon>
        <taxon>Fungi</taxon>
        <taxon>Dikarya</taxon>
        <taxon>Ascomycota</taxon>
        <taxon>Pezizomycotina</taxon>
        <taxon>Sordariomycetes</taxon>
        <taxon>Sordariomycetidae</taxon>
        <taxon>Sordariales</taxon>
        <taxon>Chaetomiaceae</taxon>
        <taxon>Chaetomium</taxon>
    </lineage>
</organism>
<comment type="similarity">
    <text evidence="2 12">Belongs to the class-I aminoacyl-tRNA synthetase family.</text>
</comment>
<evidence type="ECO:0000256" key="5">
    <source>
        <dbReference type="ARBA" id="ARBA00022598"/>
    </source>
</evidence>
<keyword evidence="6 12" id="KW-0547">Nucleotide-binding</keyword>
<dbReference type="InterPro" id="IPR015413">
    <property type="entry name" value="Methionyl/Leucyl_tRNA_Synth"/>
</dbReference>
<dbReference type="InterPro" id="IPR014758">
    <property type="entry name" value="Met-tRNA_synth"/>
</dbReference>
<name>Q2GR29_CHAGB</name>
<dbReference type="Pfam" id="PF09334">
    <property type="entry name" value="tRNA-synt_1g"/>
    <property type="match status" value="1"/>
</dbReference>
<dbReference type="InParanoid" id="Q2GR29"/>
<dbReference type="GO" id="GO:0004825">
    <property type="term" value="F:methionine-tRNA ligase activity"/>
    <property type="evidence" value="ECO:0007669"/>
    <property type="project" value="UniProtKB-EC"/>
</dbReference>
<keyword evidence="5 12" id="KW-0436">Ligase</keyword>
<dbReference type="SUPFAM" id="SSF57770">
    <property type="entry name" value="Methionyl-tRNA synthetase (MetRS), Zn-domain"/>
    <property type="match status" value="1"/>
</dbReference>
<dbReference type="InterPro" id="IPR041872">
    <property type="entry name" value="Anticodon_Met"/>
</dbReference>
<evidence type="ECO:0000256" key="7">
    <source>
        <dbReference type="ARBA" id="ARBA00022840"/>
    </source>
</evidence>
<evidence type="ECO:0000256" key="1">
    <source>
        <dbReference type="ARBA" id="ARBA00004496"/>
    </source>
</evidence>
<dbReference type="FunCoup" id="Q2GR29">
    <property type="interactions" value="946"/>
</dbReference>
<dbReference type="RefSeq" id="XP_001227502.1">
    <property type="nucleotide sequence ID" value="XM_001227501.1"/>
</dbReference>
<dbReference type="PROSITE" id="PS00178">
    <property type="entry name" value="AA_TRNA_LIGASE_I"/>
    <property type="match status" value="1"/>
</dbReference>
<keyword evidence="4" id="KW-0963">Cytoplasm</keyword>
<keyword evidence="7 12" id="KW-0067">ATP-binding</keyword>
<keyword evidence="16" id="KW-1185">Reference proteome</keyword>
<dbReference type="InterPro" id="IPR001412">
    <property type="entry name" value="aa-tRNA-synth_I_CS"/>
</dbReference>
<evidence type="ECO:0000256" key="3">
    <source>
        <dbReference type="ARBA" id="ARBA00012838"/>
    </source>
</evidence>
<keyword evidence="8 12" id="KW-0648">Protein biosynthesis</keyword>